<dbReference type="AlphaFoldDB" id="A0A8J3CFD7"/>
<dbReference type="EMBL" id="BMMK01000014">
    <property type="protein sequence ID" value="GGM59139.1"/>
    <property type="molecule type" value="Genomic_DNA"/>
</dbReference>
<dbReference type="InterPro" id="IPR043917">
    <property type="entry name" value="DUF5753"/>
</dbReference>
<evidence type="ECO:0000313" key="2">
    <source>
        <dbReference type="EMBL" id="GGM59139.1"/>
    </source>
</evidence>
<dbReference type="Proteomes" id="UP000637578">
    <property type="component" value="Unassembled WGS sequence"/>
</dbReference>
<name>A0A8J3CFD7_9PSEU</name>
<evidence type="ECO:0000313" key="3">
    <source>
        <dbReference type="Proteomes" id="UP000637578"/>
    </source>
</evidence>
<organism evidence="2 3">
    <name type="scientific">Longimycelium tulufanense</name>
    <dbReference type="NCBI Taxonomy" id="907463"/>
    <lineage>
        <taxon>Bacteria</taxon>
        <taxon>Bacillati</taxon>
        <taxon>Actinomycetota</taxon>
        <taxon>Actinomycetes</taxon>
        <taxon>Pseudonocardiales</taxon>
        <taxon>Pseudonocardiaceae</taxon>
        <taxon>Longimycelium</taxon>
    </lineage>
</organism>
<protein>
    <recommendedName>
        <fullName evidence="1">DUF5753 domain-containing protein</fullName>
    </recommendedName>
</protein>
<accession>A0A8J3CFD7</accession>
<sequence length="187" mass="20663">MYISLESDACSVRSFQPELIPGLLQTERYATSIHFSARHLAPVSGVDKQVAARMQRQDRLTAAPPLEYWAVIGEAAVRRLVSGPIAMRDQLQHILKLMELPNVKVQILPYEAGAHPAMSGPITLLSFPDGITHDVAYLEGGHVLEDVAAVYQLGMVYDDLRAAALSPRDSARFLESVIDDLERLSRE</sequence>
<dbReference type="RefSeq" id="WP_189058567.1">
    <property type="nucleotide sequence ID" value="NZ_BMMK01000014.1"/>
</dbReference>
<keyword evidence="3" id="KW-1185">Reference proteome</keyword>
<evidence type="ECO:0000259" key="1">
    <source>
        <dbReference type="Pfam" id="PF19054"/>
    </source>
</evidence>
<reference evidence="2" key="1">
    <citation type="journal article" date="2014" name="Int. J. Syst. Evol. Microbiol.">
        <title>Complete genome sequence of Corynebacterium casei LMG S-19264T (=DSM 44701T), isolated from a smear-ripened cheese.</title>
        <authorList>
            <consortium name="US DOE Joint Genome Institute (JGI-PGF)"/>
            <person name="Walter F."/>
            <person name="Albersmeier A."/>
            <person name="Kalinowski J."/>
            <person name="Ruckert C."/>
        </authorList>
    </citation>
    <scope>NUCLEOTIDE SEQUENCE</scope>
    <source>
        <strain evidence="2">CGMCC 4.5737</strain>
    </source>
</reference>
<comment type="caution">
    <text evidence="2">The sequence shown here is derived from an EMBL/GenBank/DDBJ whole genome shotgun (WGS) entry which is preliminary data.</text>
</comment>
<reference evidence="2" key="2">
    <citation type="submission" date="2020-09" db="EMBL/GenBank/DDBJ databases">
        <authorList>
            <person name="Sun Q."/>
            <person name="Zhou Y."/>
        </authorList>
    </citation>
    <scope>NUCLEOTIDE SEQUENCE</scope>
    <source>
        <strain evidence="2">CGMCC 4.5737</strain>
    </source>
</reference>
<gene>
    <name evidence="2" type="ORF">GCM10012275_32910</name>
</gene>
<dbReference type="Pfam" id="PF19054">
    <property type="entry name" value="DUF5753"/>
    <property type="match status" value="1"/>
</dbReference>
<proteinExistence type="predicted"/>
<feature type="domain" description="DUF5753" evidence="1">
    <location>
        <begin position="2"/>
        <end position="175"/>
    </location>
</feature>